<keyword evidence="2" id="KW-1185">Reference proteome</keyword>
<organism evidence="1 2">
    <name type="scientific">Mytilus galloprovincialis</name>
    <name type="common">Mediterranean mussel</name>
    <dbReference type="NCBI Taxonomy" id="29158"/>
    <lineage>
        <taxon>Eukaryota</taxon>
        <taxon>Metazoa</taxon>
        <taxon>Spiralia</taxon>
        <taxon>Lophotrochozoa</taxon>
        <taxon>Mollusca</taxon>
        <taxon>Bivalvia</taxon>
        <taxon>Autobranchia</taxon>
        <taxon>Pteriomorphia</taxon>
        <taxon>Mytilida</taxon>
        <taxon>Mytiloidea</taxon>
        <taxon>Mytilidae</taxon>
        <taxon>Mytilinae</taxon>
        <taxon>Mytilus</taxon>
    </lineage>
</organism>
<evidence type="ECO:0000313" key="2">
    <source>
        <dbReference type="Proteomes" id="UP000596742"/>
    </source>
</evidence>
<reference evidence="1" key="1">
    <citation type="submission" date="2018-11" db="EMBL/GenBank/DDBJ databases">
        <authorList>
            <person name="Alioto T."/>
            <person name="Alioto T."/>
        </authorList>
    </citation>
    <scope>NUCLEOTIDE SEQUENCE</scope>
</reference>
<proteinExistence type="predicted"/>
<gene>
    <name evidence="1" type="ORF">MGAL_10B022910</name>
</gene>
<dbReference type="Proteomes" id="UP000596742">
    <property type="component" value="Unassembled WGS sequence"/>
</dbReference>
<evidence type="ECO:0000313" key="1">
    <source>
        <dbReference type="EMBL" id="VDI83363.1"/>
    </source>
</evidence>
<accession>A0A8B6HPW0</accession>
<protein>
    <submittedName>
        <fullName evidence="1">Uncharacterized protein</fullName>
    </submittedName>
</protein>
<sequence>MEICGRCESGTFTDGTCKLGKKPILVPYYLQKPVKSDKFENVPSGTPLQWCSPLVVIPKPEFSNEDQDKLESHIIRACANLRILNKFLEQNIVIQSPVVEDFKYKFHKCKIFR</sequence>
<dbReference type="OrthoDB" id="5984311at2759"/>
<comment type="caution">
    <text evidence="1">The sequence shown here is derived from an EMBL/GenBank/DDBJ whole genome shotgun (WGS) entry which is preliminary data.</text>
</comment>
<name>A0A8B6HPW0_MYTGA</name>
<dbReference type="EMBL" id="UYJE01010456">
    <property type="protein sequence ID" value="VDI83363.1"/>
    <property type="molecule type" value="Genomic_DNA"/>
</dbReference>
<dbReference type="AlphaFoldDB" id="A0A8B6HPW0"/>